<dbReference type="Gene3D" id="3.30.70.260">
    <property type="match status" value="1"/>
</dbReference>
<dbReference type="PROSITE" id="PS01042">
    <property type="entry name" value="HOMOSER_DHGENASE"/>
    <property type="match status" value="1"/>
</dbReference>
<dbReference type="AlphaFoldDB" id="A0A497E497"/>
<evidence type="ECO:0000256" key="6">
    <source>
        <dbReference type="ARBA" id="ARBA00022605"/>
    </source>
</evidence>
<sequence length="456" mass="50871">MRGSSEAFRFLDKEISLCYFLSILERKKARMEKKTFGVGLFGLGTVGGGVAELLLNENWKSKDYEFVLKKVAVRHLNKRRSISLPSRLLTTNPREVLEDPEIDTVIEVMGGISPAKEIIIEALRKGKNVITANKALLARSGSLIFKEATENNCYLGVRASNIASYRLIESLAYSPSKIEELIGIFNGTCNYILTEMERRGESFSNVLKKAQEIGYTEKDPSDDIDGYDTAHKLVVLLGLTSGHFLPLESLFVEGIRKITLQDILFAKELGYRIKLVAIARRKGEELEARVHPALLPIGRGLARLDGIENGIEIRDETGVEVGLQAPGAGRYPTATAILEDLVCMAEGRKLVSPYQREHLTLKKMEEVETRYYLRFNALDQAGVLAKISGILGSYNISIKAVLQKGERESERSEFVPVIMLTHKAREKDVQNAIRKINSLSVIKGETLLIRVEEGIF</sequence>
<dbReference type="GO" id="GO:0004412">
    <property type="term" value="F:homoserine dehydrogenase activity"/>
    <property type="evidence" value="ECO:0007669"/>
    <property type="project" value="UniProtKB-EC"/>
</dbReference>
<accession>A0A497E497</accession>
<feature type="active site" description="Proton donor" evidence="11">
    <location>
        <position position="232"/>
    </location>
</feature>
<keyword evidence="7 13" id="KW-0791">Threonine biosynthesis</keyword>
<feature type="binding site" evidence="12">
    <location>
        <position position="217"/>
    </location>
    <ligand>
        <name>L-homoserine</name>
        <dbReference type="ChEBI" id="CHEBI:57476"/>
    </ligand>
</feature>
<comment type="similarity">
    <text evidence="3 14">Belongs to the homoserine dehydrogenase family.</text>
</comment>
<keyword evidence="8 12" id="KW-0521">NADP</keyword>
<dbReference type="NCBIfam" id="NF004976">
    <property type="entry name" value="PRK06349.1"/>
    <property type="match status" value="1"/>
</dbReference>
<evidence type="ECO:0000256" key="5">
    <source>
        <dbReference type="ARBA" id="ARBA00013376"/>
    </source>
</evidence>
<dbReference type="Gene3D" id="3.30.360.10">
    <property type="entry name" value="Dihydrodipicolinate Reductase, domain 2"/>
    <property type="match status" value="1"/>
</dbReference>
<evidence type="ECO:0000259" key="16">
    <source>
        <dbReference type="PROSITE" id="PS51671"/>
    </source>
</evidence>
<dbReference type="InterPro" id="IPR005106">
    <property type="entry name" value="Asp/hSer_DH_NAD-bd"/>
</dbReference>
<proteinExistence type="inferred from homology"/>
<evidence type="ECO:0000256" key="4">
    <source>
        <dbReference type="ARBA" id="ARBA00013213"/>
    </source>
</evidence>
<dbReference type="SUPFAM" id="SSF55021">
    <property type="entry name" value="ACT-like"/>
    <property type="match status" value="1"/>
</dbReference>
<dbReference type="GO" id="GO:0009086">
    <property type="term" value="P:methionine biosynthetic process"/>
    <property type="evidence" value="ECO:0007669"/>
    <property type="project" value="UniProtKB-KW"/>
</dbReference>
<comment type="caution">
    <text evidence="17">The sequence shown here is derived from an EMBL/GenBank/DDBJ whole genome shotgun (WGS) entry which is preliminary data.</text>
</comment>
<dbReference type="Proteomes" id="UP000279422">
    <property type="component" value="Unassembled WGS sequence"/>
</dbReference>
<gene>
    <name evidence="17" type="ORF">DRJ00_03525</name>
</gene>
<keyword evidence="15" id="KW-0472">Membrane</keyword>
<evidence type="ECO:0000256" key="13">
    <source>
        <dbReference type="RuleBase" id="RU000579"/>
    </source>
</evidence>
<evidence type="ECO:0000256" key="10">
    <source>
        <dbReference type="ARBA" id="ARBA00023167"/>
    </source>
</evidence>
<reference evidence="17 18" key="1">
    <citation type="submission" date="2018-06" db="EMBL/GenBank/DDBJ databases">
        <title>Extensive metabolic versatility and redundancy in microbially diverse, dynamic hydrothermal sediments.</title>
        <authorList>
            <person name="Dombrowski N."/>
            <person name="Teske A."/>
            <person name="Baker B.J."/>
        </authorList>
    </citation>
    <scope>NUCLEOTIDE SEQUENCE [LARGE SCALE GENOMIC DNA]</scope>
    <source>
        <strain evidence="17">B47_G16</strain>
    </source>
</reference>
<protein>
    <recommendedName>
        <fullName evidence="5 13">Homoserine dehydrogenase</fullName>
        <ecNumber evidence="4 13">1.1.1.3</ecNumber>
    </recommendedName>
</protein>
<dbReference type="SUPFAM" id="SSF51735">
    <property type="entry name" value="NAD(P)-binding Rossmann-fold domains"/>
    <property type="match status" value="1"/>
</dbReference>
<dbReference type="EC" id="1.1.1.3" evidence="4 13"/>
<dbReference type="FunFam" id="3.30.70.260:FF:000030">
    <property type="entry name" value="Homoserine dehydrogenase"/>
    <property type="match status" value="1"/>
</dbReference>
<dbReference type="CDD" id="cd04881">
    <property type="entry name" value="ACT_HSDH-Hom"/>
    <property type="match status" value="1"/>
</dbReference>
<dbReference type="Pfam" id="PF03447">
    <property type="entry name" value="NAD_binding_3"/>
    <property type="match status" value="1"/>
</dbReference>
<keyword evidence="15" id="KW-1133">Transmembrane helix</keyword>
<organism evidence="17 18">
    <name type="scientific">Aerophobetes bacterium</name>
    <dbReference type="NCBI Taxonomy" id="2030807"/>
    <lineage>
        <taxon>Bacteria</taxon>
        <taxon>Candidatus Aerophobota</taxon>
    </lineage>
</organism>
<dbReference type="GO" id="GO:0050661">
    <property type="term" value="F:NADP binding"/>
    <property type="evidence" value="ECO:0007669"/>
    <property type="project" value="InterPro"/>
</dbReference>
<dbReference type="InterPro" id="IPR001342">
    <property type="entry name" value="HDH_cat"/>
</dbReference>
<dbReference type="PANTHER" id="PTHR43331">
    <property type="entry name" value="HOMOSERINE DEHYDROGENASE"/>
    <property type="match status" value="1"/>
</dbReference>
<evidence type="ECO:0000256" key="7">
    <source>
        <dbReference type="ARBA" id="ARBA00022697"/>
    </source>
</evidence>
<keyword evidence="9 13" id="KW-0560">Oxidoreductase</keyword>
<dbReference type="PANTHER" id="PTHR43331:SF1">
    <property type="entry name" value="HOMOSERINE DEHYDROGENASE"/>
    <property type="match status" value="1"/>
</dbReference>
<dbReference type="Pfam" id="PF00742">
    <property type="entry name" value="Homoserine_dh"/>
    <property type="match status" value="1"/>
</dbReference>
<evidence type="ECO:0000256" key="8">
    <source>
        <dbReference type="ARBA" id="ARBA00022857"/>
    </source>
</evidence>
<evidence type="ECO:0000256" key="14">
    <source>
        <dbReference type="RuleBase" id="RU004171"/>
    </source>
</evidence>
<evidence type="ECO:0000256" key="2">
    <source>
        <dbReference type="ARBA" id="ARBA00005062"/>
    </source>
</evidence>
<feature type="domain" description="ACT" evidence="16">
    <location>
        <begin position="372"/>
        <end position="450"/>
    </location>
</feature>
<keyword evidence="10 13" id="KW-0486">Methionine biosynthesis</keyword>
<dbReference type="FunFam" id="3.30.360.10:FF:000005">
    <property type="entry name" value="Homoserine dehydrogenase"/>
    <property type="match status" value="1"/>
</dbReference>
<dbReference type="SUPFAM" id="SSF55347">
    <property type="entry name" value="Glyceraldehyde-3-phosphate dehydrogenase-like, C-terminal domain"/>
    <property type="match status" value="1"/>
</dbReference>
<evidence type="ECO:0000256" key="1">
    <source>
        <dbReference type="ARBA" id="ARBA00005056"/>
    </source>
</evidence>
<evidence type="ECO:0000256" key="15">
    <source>
        <dbReference type="SAM" id="Phobius"/>
    </source>
</evidence>
<dbReference type="EMBL" id="QMPZ01000033">
    <property type="protein sequence ID" value="RLE09707.1"/>
    <property type="molecule type" value="Genomic_DNA"/>
</dbReference>
<feature type="transmembrane region" description="Helical" evidence="15">
    <location>
        <begin position="36"/>
        <end position="55"/>
    </location>
</feature>
<name>A0A497E497_UNCAE</name>
<dbReference type="PIRSF" id="PIRSF000098">
    <property type="entry name" value="Homoser_dehydrog"/>
    <property type="match status" value="1"/>
</dbReference>
<evidence type="ECO:0000256" key="3">
    <source>
        <dbReference type="ARBA" id="ARBA00006753"/>
    </source>
</evidence>
<dbReference type="InterPro" id="IPR019811">
    <property type="entry name" value="HDH_CS"/>
</dbReference>
<evidence type="ECO:0000256" key="9">
    <source>
        <dbReference type="ARBA" id="ARBA00023002"/>
    </source>
</evidence>
<evidence type="ECO:0000313" key="18">
    <source>
        <dbReference type="Proteomes" id="UP000279422"/>
    </source>
</evidence>
<dbReference type="PROSITE" id="PS51671">
    <property type="entry name" value="ACT"/>
    <property type="match status" value="1"/>
</dbReference>
<evidence type="ECO:0000313" key="17">
    <source>
        <dbReference type="EMBL" id="RLE09707.1"/>
    </source>
</evidence>
<evidence type="ECO:0000256" key="11">
    <source>
        <dbReference type="PIRSR" id="PIRSR000098-1"/>
    </source>
</evidence>
<dbReference type="UniPathway" id="UPA00050">
    <property type="reaction ID" value="UER00063"/>
</dbReference>
<dbReference type="InterPro" id="IPR036291">
    <property type="entry name" value="NAD(P)-bd_dom_sf"/>
</dbReference>
<dbReference type="Gene3D" id="3.40.50.720">
    <property type="entry name" value="NAD(P)-binding Rossmann-like Domain"/>
    <property type="match status" value="1"/>
</dbReference>
<evidence type="ECO:0000256" key="12">
    <source>
        <dbReference type="PIRSR" id="PIRSR000098-2"/>
    </source>
</evidence>
<dbReference type="InterPro" id="IPR045865">
    <property type="entry name" value="ACT-like_dom_sf"/>
</dbReference>
<comment type="catalytic activity">
    <reaction evidence="13">
        <text>L-homoserine + NADP(+) = L-aspartate 4-semialdehyde + NADPH + H(+)</text>
        <dbReference type="Rhea" id="RHEA:15761"/>
        <dbReference type="ChEBI" id="CHEBI:15378"/>
        <dbReference type="ChEBI" id="CHEBI:57476"/>
        <dbReference type="ChEBI" id="CHEBI:57783"/>
        <dbReference type="ChEBI" id="CHEBI:58349"/>
        <dbReference type="ChEBI" id="CHEBI:537519"/>
        <dbReference type="EC" id="1.1.1.3"/>
    </reaction>
</comment>
<keyword evidence="15" id="KW-0812">Transmembrane</keyword>
<feature type="binding site" evidence="12">
    <location>
        <position position="134"/>
    </location>
    <ligand>
        <name>NADPH</name>
        <dbReference type="ChEBI" id="CHEBI:57783"/>
    </ligand>
</feature>
<dbReference type="InterPro" id="IPR002912">
    <property type="entry name" value="ACT_dom"/>
</dbReference>
<dbReference type="Pfam" id="PF01842">
    <property type="entry name" value="ACT"/>
    <property type="match status" value="1"/>
</dbReference>
<comment type="pathway">
    <text evidence="1 13">Amino-acid biosynthesis; L-threonine biosynthesis; L-threonine from L-aspartate: step 3/5.</text>
</comment>
<keyword evidence="6 13" id="KW-0028">Amino-acid biosynthesis</keyword>
<comment type="pathway">
    <text evidence="2 13">Amino-acid biosynthesis; L-methionine biosynthesis via de novo pathway; L-homoserine from L-aspartate: step 3/3.</text>
</comment>
<dbReference type="UniPathway" id="UPA00051">
    <property type="reaction ID" value="UER00465"/>
</dbReference>
<dbReference type="GO" id="GO:0009088">
    <property type="term" value="P:threonine biosynthetic process"/>
    <property type="evidence" value="ECO:0007669"/>
    <property type="project" value="UniProtKB-UniPathway"/>
</dbReference>
<dbReference type="InterPro" id="IPR016204">
    <property type="entry name" value="HDH"/>
</dbReference>